<feature type="transmembrane region" description="Helical" evidence="1">
    <location>
        <begin position="84"/>
        <end position="104"/>
    </location>
</feature>
<keyword evidence="3" id="KW-1185">Reference proteome</keyword>
<dbReference type="Proteomes" id="UP000612585">
    <property type="component" value="Unassembled WGS sequence"/>
</dbReference>
<keyword evidence="1" id="KW-0812">Transmembrane</keyword>
<evidence type="ECO:0000256" key="1">
    <source>
        <dbReference type="SAM" id="Phobius"/>
    </source>
</evidence>
<proteinExistence type="predicted"/>
<feature type="transmembrane region" description="Helical" evidence="1">
    <location>
        <begin position="51"/>
        <end position="72"/>
    </location>
</feature>
<name>A0A8J3Z321_9ACTN</name>
<feature type="transmembrane region" description="Helical" evidence="1">
    <location>
        <begin position="116"/>
        <end position="133"/>
    </location>
</feature>
<sequence>MRKRLENRQSRSDKVRTRAWFLDWLPALVALGILSVISELGLFGSDGSWKLFWSLLYLAPGLWIVRAVIRSLRRADEYQRRQQLEALAIGFGVLVMAIYAIGLLQAADVGDLRQQVQISFIGSILTWIAALLLKTARTR</sequence>
<dbReference type="RefSeq" id="WP_203988861.1">
    <property type="nucleotide sequence ID" value="NZ_BOPG01000011.1"/>
</dbReference>
<evidence type="ECO:0000313" key="2">
    <source>
        <dbReference type="EMBL" id="GIJ54143.1"/>
    </source>
</evidence>
<dbReference type="AlphaFoldDB" id="A0A8J3Z321"/>
<keyword evidence="1" id="KW-1133">Transmembrane helix</keyword>
<dbReference type="EMBL" id="BOPG01000011">
    <property type="protein sequence ID" value="GIJ54143.1"/>
    <property type="molecule type" value="Genomic_DNA"/>
</dbReference>
<protein>
    <submittedName>
        <fullName evidence="2">Uncharacterized protein</fullName>
    </submittedName>
</protein>
<gene>
    <name evidence="2" type="ORF">Vau01_016590</name>
</gene>
<accession>A0A8J3Z321</accession>
<evidence type="ECO:0000313" key="3">
    <source>
        <dbReference type="Proteomes" id="UP000612585"/>
    </source>
</evidence>
<reference evidence="2" key="1">
    <citation type="submission" date="2021-01" db="EMBL/GenBank/DDBJ databases">
        <title>Whole genome shotgun sequence of Virgisporangium aurantiacum NBRC 16421.</title>
        <authorList>
            <person name="Komaki H."/>
            <person name="Tamura T."/>
        </authorList>
    </citation>
    <scope>NUCLEOTIDE SEQUENCE</scope>
    <source>
        <strain evidence="2">NBRC 16421</strain>
    </source>
</reference>
<feature type="transmembrane region" description="Helical" evidence="1">
    <location>
        <begin position="21"/>
        <end position="45"/>
    </location>
</feature>
<organism evidence="2 3">
    <name type="scientific">Virgisporangium aurantiacum</name>
    <dbReference type="NCBI Taxonomy" id="175570"/>
    <lineage>
        <taxon>Bacteria</taxon>
        <taxon>Bacillati</taxon>
        <taxon>Actinomycetota</taxon>
        <taxon>Actinomycetes</taxon>
        <taxon>Micromonosporales</taxon>
        <taxon>Micromonosporaceae</taxon>
        <taxon>Virgisporangium</taxon>
    </lineage>
</organism>
<keyword evidence="1" id="KW-0472">Membrane</keyword>
<comment type="caution">
    <text evidence="2">The sequence shown here is derived from an EMBL/GenBank/DDBJ whole genome shotgun (WGS) entry which is preliminary data.</text>
</comment>